<keyword evidence="2" id="KW-1185">Reference proteome</keyword>
<comment type="caution">
    <text evidence="1">The sequence shown here is derived from an EMBL/GenBank/DDBJ whole genome shotgun (WGS) entry which is preliminary data.</text>
</comment>
<gene>
    <name evidence="1" type="ORF">GCM10022409_05440</name>
</gene>
<accession>A0ABP7TCV4</accession>
<proteinExistence type="predicted"/>
<dbReference type="EMBL" id="BAABDK010000002">
    <property type="protein sequence ID" value="GAA4024364.1"/>
    <property type="molecule type" value="Genomic_DNA"/>
</dbReference>
<sequence>MAYPEQALNLAVAHALDVELQGLDDVVAINLAADFGHRVVVPALPALKPLPFIDYATFSGFSGVAFRAGGRIHWVQSLGYCFKATSI</sequence>
<organism evidence="1 2">
    <name type="scientific">Hymenobacter glaciei</name>
    <dbReference type="NCBI Taxonomy" id="877209"/>
    <lineage>
        <taxon>Bacteria</taxon>
        <taxon>Pseudomonadati</taxon>
        <taxon>Bacteroidota</taxon>
        <taxon>Cytophagia</taxon>
        <taxon>Cytophagales</taxon>
        <taxon>Hymenobacteraceae</taxon>
        <taxon>Hymenobacter</taxon>
    </lineage>
</organism>
<dbReference type="Proteomes" id="UP001501469">
    <property type="component" value="Unassembled WGS sequence"/>
</dbReference>
<name>A0ABP7TCV4_9BACT</name>
<evidence type="ECO:0000313" key="2">
    <source>
        <dbReference type="Proteomes" id="UP001501469"/>
    </source>
</evidence>
<evidence type="ECO:0000313" key="1">
    <source>
        <dbReference type="EMBL" id="GAA4024364.1"/>
    </source>
</evidence>
<reference evidence="2" key="1">
    <citation type="journal article" date="2019" name="Int. J. Syst. Evol. Microbiol.">
        <title>The Global Catalogue of Microorganisms (GCM) 10K type strain sequencing project: providing services to taxonomists for standard genome sequencing and annotation.</title>
        <authorList>
            <consortium name="The Broad Institute Genomics Platform"/>
            <consortium name="The Broad Institute Genome Sequencing Center for Infectious Disease"/>
            <person name="Wu L."/>
            <person name="Ma J."/>
        </authorList>
    </citation>
    <scope>NUCLEOTIDE SEQUENCE [LARGE SCALE GENOMIC DNA]</scope>
    <source>
        <strain evidence="2">JCM 17225</strain>
    </source>
</reference>
<protein>
    <submittedName>
        <fullName evidence="1">Uncharacterized protein</fullName>
    </submittedName>
</protein>